<keyword evidence="3" id="KW-1185">Reference proteome</keyword>
<feature type="region of interest" description="Disordered" evidence="1">
    <location>
        <begin position="200"/>
        <end position="219"/>
    </location>
</feature>
<evidence type="ECO:0000313" key="3">
    <source>
        <dbReference type="Proteomes" id="UP001215598"/>
    </source>
</evidence>
<evidence type="ECO:0000256" key="1">
    <source>
        <dbReference type="SAM" id="MobiDB-lite"/>
    </source>
</evidence>
<name>A0AAD7NIG6_9AGAR</name>
<dbReference type="EMBL" id="JARKIB010000033">
    <property type="protein sequence ID" value="KAJ7762146.1"/>
    <property type="molecule type" value="Genomic_DNA"/>
</dbReference>
<evidence type="ECO:0000313" key="2">
    <source>
        <dbReference type="EMBL" id="KAJ7762146.1"/>
    </source>
</evidence>
<feature type="compositionally biased region" description="Polar residues" evidence="1">
    <location>
        <begin position="127"/>
        <end position="137"/>
    </location>
</feature>
<proteinExistence type="predicted"/>
<dbReference type="AlphaFoldDB" id="A0AAD7NIG6"/>
<gene>
    <name evidence="2" type="ORF">B0H16DRAFT_528441</name>
</gene>
<accession>A0AAD7NIG6</accession>
<organism evidence="2 3">
    <name type="scientific">Mycena metata</name>
    <dbReference type="NCBI Taxonomy" id="1033252"/>
    <lineage>
        <taxon>Eukaryota</taxon>
        <taxon>Fungi</taxon>
        <taxon>Dikarya</taxon>
        <taxon>Basidiomycota</taxon>
        <taxon>Agaricomycotina</taxon>
        <taxon>Agaricomycetes</taxon>
        <taxon>Agaricomycetidae</taxon>
        <taxon>Agaricales</taxon>
        <taxon>Marasmiineae</taxon>
        <taxon>Mycenaceae</taxon>
        <taxon>Mycena</taxon>
    </lineage>
</organism>
<protein>
    <submittedName>
        <fullName evidence="2">Uncharacterized protein</fullName>
    </submittedName>
</protein>
<feature type="region of interest" description="Disordered" evidence="1">
    <location>
        <begin position="53"/>
        <end position="160"/>
    </location>
</feature>
<dbReference type="Proteomes" id="UP001215598">
    <property type="component" value="Unassembled WGS sequence"/>
</dbReference>
<feature type="region of interest" description="Disordered" evidence="1">
    <location>
        <begin position="1"/>
        <end position="27"/>
    </location>
</feature>
<reference evidence="2" key="1">
    <citation type="submission" date="2023-03" db="EMBL/GenBank/DDBJ databases">
        <title>Massive genome expansion in bonnet fungi (Mycena s.s.) driven by repeated elements and novel gene families across ecological guilds.</title>
        <authorList>
            <consortium name="Lawrence Berkeley National Laboratory"/>
            <person name="Harder C.B."/>
            <person name="Miyauchi S."/>
            <person name="Viragh M."/>
            <person name="Kuo A."/>
            <person name="Thoen E."/>
            <person name="Andreopoulos B."/>
            <person name="Lu D."/>
            <person name="Skrede I."/>
            <person name="Drula E."/>
            <person name="Henrissat B."/>
            <person name="Morin E."/>
            <person name="Kohler A."/>
            <person name="Barry K."/>
            <person name="LaButti K."/>
            <person name="Morin E."/>
            <person name="Salamov A."/>
            <person name="Lipzen A."/>
            <person name="Mereny Z."/>
            <person name="Hegedus B."/>
            <person name="Baldrian P."/>
            <person name="Stursova M."/>
            <person name="Weitz H."/>
            <person name="Taylor A."/>
            <person name="Grigoriev I.V."/>
            <person name="Nagy L.G."/>
            <person name="Martin F."/>
            <person name="Kauserud H."/>
        </authorList>
    </citation>
    <scope>NUCLEOTIDE SEQUENCE</scope>
    <source>
        <strain evidence="2">CBHHK182m</strain>
    </source>
</reference>
<sequence>MQRRSTAGRRPNTIGRNAGRSWARGRVCPPPPPLLPCIENGWDRCASTSASPAICSLPSSTNTDAASSPNSSTSPSVQFHAGNRQQCQQKQVHPRPSPAPARHPSARPPCLRRYPVQPPHPRPCVRSSPSPITTLSMPFSVPPPLARPDPPRHDEDEHAAQDHMDEGRLHCDLHLLLRPSCTRGTSLTAPLAQLHCNATSTSAWPSSTTPSTPSISSSWPNAARERICYRPHDYSSGISTLRAHPPSRKPGATHIWVRLIHPSKSASPAPPYRPMLLTSSFAR</sequence>
<feature type="compositionally biased region" description="Low complexity" evidence="1">
    <location>
        <begin position="58"/>
        <end position="76"/>
    </location>
</feature>
<comment type="caution">
    <text evidence="2">The sequence shown here is derived from an EMBL/GenBank/DDBJ whole genome shotgun (WGS) entry which is preliminary data.</text>
</comment>
<feature type="compositionally biased region" description="Basic and acidic residues" evidence="1">
    <location>
        <begin position="149"/>
        <end position="160"/>
    </location>
</feature>